<evidence type="ECO:0000313" key="2">
    <source>
        <dbReference type="Proteomes" id="UP000299102"/>
    </source>
</evidence>
<keyword evidence="2" id="KW-1185">Reference proteome</keyword>
<name>A0A4C1W3M2_EUMVA</name>
<dbReference type="Proteomes" id="UP000299102">
    <property type="component" value="Unassembled WGS sequence"/>
</dbReference>
<dbReference type="AlphaFoldDB" id="A0A4C1W3M2"/>
<comment type="caution">
    <text evidence="1">The sequence shown here is derived from an EMBL/GenBank/DDBJ whole genome shotgun (WGS) entry which is preliminary data.</text>
</comment>
<evidence type="ECO:0000313" key="1">
    <source>
        <dbReference type="EMBL" id="GBP46126.1"/>
    </source>
</evidence>
<protein>
    <submittedName>
        <fullName evidence="1">Uncharacterized protein</fullName>
    </submittedName>
</protein>
<accession>A0A4C1W3M2</accession>
<dbReference type="EMBL" id="BGZK01000477">
    <property type="protein sequence ID" value="GBP46126.1"/>
    <property type="molecule type" value="Genomic_DNA"/>
</dbReference>
<organism evidence="1 2">
    <name type="scientific">Eumeta variegata</name>
    <name type="common">Bagworm moth</name>
    <name type="synonym">Eumeta japonica</name>
    <dbReference type="NCBI Taxonomy" id="151549"/>
    <lineage>
        <taxon>Eukaryota</taxon>
        <taxon>Metazoa</taxon>
        <taxon>Ecdysozoa</taxon>
        <taxon>Arthropoda</taxon>
        <taxon>Hexapoda</taxon>
        <taxon>Insecta</taxon>
        <taxon>Pterygota</taxon>
        <taxon>Neoptera</taxon>
        <taxon>Endopterygota</taxon>
        <taxon>Lepidoptera</taxon>
        <taxon>Glossata</taxon>
        <taxon>Ditrysia</taxon>
        <taxon>Tineoidea</taxon>
        <taxon>Psychidae</taxon>
        <taxon>Oiketicinae</taxon>
        <taxon>Eumeta</taxon>
    </lineage>
</organism>
<gene>
    <name evidence="1" type="ORF">EVAR_26571_1</name>
</gene>
<reference evidence="1 2" key="1">
    <citation type="journal article" date="2019" name="Commun. Biol.">
        <title>The bagworm genome reveals a unique fibroin gene that provides high tensile strength.</title>
        <authorList>
            <person name="Kono N."/>
            <person name="Nakamura H."/>
            <person name="Ohtoshi R."/>
            <person name="Tomita M."/>
            <person name="Numata K."/>
            <person name="Arakawa K."/>
        </authorList>
    </citation>
    <scope>NUCLEOTIDE SEQUENCE [LARGE SCALE GENOMIC DNA]</scope>
</reference>
<proteinExistence type="predicted"/>
<sequence length="91" mass="9980">MFPRRTSVARTRSRGPYPIIPAAARAYKLLVGCDGAAVRGHVGRWLTADLSRAIRLARRDNRSLNFIRSGLQALRPGVHGPRPPPLFPPSA</sequence>